<dbReference type="AlphaFoldDB" id="A0A931EUM4"/>
<protein>
    <submittedName>
        <fullName evidence="1">Uncharacterized protein</fullName>
    </submittedName>
</protein>
<name>A0A931EUM4_9ACTN</name>
<organism evidence="1 2">
    <name type="scientific">Nonomuraea cypriaca</name>
    <dbReference type="NCBI Taxonomy" id="1187855"/>
    <lineage>
        <taxon>Bacteria</taxon>
        <taxon>Bacillati</taxon>
        <taxon>Actinomycetota</taxon>
        <taxon>Actinomycetes</taxon>
        <taxon>Streptosporangiales</taxon>
        <taxon>Streptosporangiaceae</taxon>
        <taxon>Nonomuraea</taxon>
    </lineage>
</organism>
<evidence type="ECO:0000313" key="1">
    <source>
        <dbReference type="EMBL" id="MBF8184699.1"/>
    </source>
</evidence>
<accession>A0A931EUM4</accession>
<dbReference type="RefSeq" id="WP_195893689.1">
    <property type="nucleotide sequence ID" value="NZ_JADOGI010000005.1"/>
</dbReference>
<dbReference type="Proteomes" id="UP000605361">
    <property type="component" value="Unassembled WGS sequence"/>
</dbReference>
<comment type="caution">
    <text evidence="1">The sequence shown here is derived from an EMBL/GenBank/DDBJ whole genome shotgun (WGS) entry which is preliminary data.</text>
</comment>
<sequence>MLLWAVPYQLGLTWGQAHPRLELLPPGPQARSRLVILSNRFALPLHGPALG</sequence>
<reference evidence="1" key="1">
    <citation type="submission" date="2020-11" db="EMBL/GenBank/DDBJ databases">
        <title>Whole-genome analyses of Nonomuraea sp. K274.</title>
        <authorList>
            <person name="Veyisoglu A."/>
        </authorList>
    </citation>
    <scope>NUCLEOTIDE SEQUENCE</scope>
    <source>
        <strain evidence="1">K274</strain>
    </source>
</reference>
<gene>
    <name evidence="1" type="ORF">ITP53_02855</name>
</gene>
<evidence type="ECO:0000313" key="2">
    <source>
        <dbReference type="Proteomes" id="UP000605361"/>
    </source>
</evidence>
<proteinExistence type="predicted"/>
<keyword evidence="2" id="KW-1185">Reference proteome</keyword>
<dbReference type="EMBL" id="JADOGI010000005">
    <property type="protein sequence ID" value="MBF8184699.1"/>
    <property type="molecule type" value="Genomic_DNA"/>
</dbReference>